<evidence type="ECO:0000313" key="3">
    <source>
        <dbReference type="Proteomes" id="UP000066487"/>
    </source>
</evidence>
<dbReference type="AlphaFoldDB" id="A0A0N9X0N6"/>
<evidence type="ECO:0000313" key="2">
    <source>
        <dbReference type="EMBL" id="ALI04141.1"/>
    </source>
</evidence>
<name>A0A0N9X0N6_PSEFL</name>
<reference evidence="2 3" key="2">
    <citation type="journal article" date="2018" name="Nature">
        <title>Mutant phenotypes for thousands of bacterial genes of unknown function.</title>
        <authorList>
            <person name="Price M.N."/>
            <person name="Wetmore K.M."/>
            <person name="Waters R.J."/>
            <person name="Callaghan M."/>
            <person name="Ray J."/>
            <person name="Liu H."/>
            <person name="Kuehl J.V."/>
            <person name="Melnyk R.A."/>
            <person name="Lamson J.S."/>
            <person name="Suh Y."/>
            <person name="Carlson H.K."/>
            <person name="Esquivel Z."/>
            <person name="Sadeeshkumar H."/>
            <person name="Chakraborty R."/>
            <person name="Zane G.M."/>
            <person name="Rubin B.E."/>
            <person name="Wall J.D."/>
            <person name="Visel A."/>
            <person name="Bristow J."/>
            <person name="Blow M.J."/>
            <person name="Arkin A.P."/>
            <person name="Deutschbauer A.M."/>
        </authorList>
    </citation>
    <scope>NUCLEOTIDE SEQUENCE [LARGE SCALE GENOMIC DNA]</scope>
    <source>
        <strain evidence="2 3">FW300-N2E3</strain>
    </source>
</reference>
<feature type="signal peptide" evidence="1">
    <location>
        <begin position="1"/>
        <end position="31"/>
    </location>
</feature>
<accession>A0A0N9X0N6</accession>
<dbReference type="Proteomes" id="UP000066487">
    <property type="component" value="Chromosome"/>
</dbReference>
<sequence length="153" mass="16548">MKTLMLFNHSLTLSRLTLALLLGLSPVVLHAATAEPVDMSAVQLEPQEQNGIRYLTGGIGLDESKALLQTQGYNLHMTFSTGPANQYVSNVDVVIQSEKGSPLLSLSQVGPIVYAQLPANKYLVIASLNGHEERHTISVGGKSIETLNLHWSE</sequence>
<proteinExistence type="predicted"/>
<keyword evidence="1" id="KW-0732">Signal</keyword>
<gene>
    <name evidence="2" type="ORF">AO353_24870</name>
</gene>
<evidence type="ECO:0000256" key="1">
    <source>
        <dbReference type="SAM" id="SignalP"/>
    </source>
</evidence>
<protein>
    <recommendedName>
        <fullName evidence="4">Carboxypeptidase regulatory-like domain-containing protein</fullName>
    </recommendedName>
</protein>
<feature type="chain" id="PRO_5006040775" description="Carboxypeptidase regulatory-like domain-containing protein" evidence="1">
    <location>
        <begin position="32"/>
        <end position="153"/>
    </location>
</feature>
<reference evidence="3" key="1">
    <citation type="submission" date="2015-09" db="EMBL/GenBank/DDBJ databases">
        <title>Whole genome sequence of Pseudomonas fluorescens FW300-N2E3.</title>
        <authorList>
            <person name="Ray J."/>
            <person name="Melnyk R."/>
            <person name="Deutschbauer A."/>
        </authorList>
    </citation>
    <scope>NUCLEOTIDE SEQUENCE [LARGE SCALE GENOMIC DNA]</scope>
    <source>
        <strain evidence="3">FW300-N2E3</strain>
    </source>
</reference>
<dbReference type="EMBL" id="CP012830">
    <property type="protein sequence ID" value="ALI04141.1"/>
    <property type="molecule type" value="Genomic_DNA"/>
</dbReference>
<evidence type="ECO:0008006" key="4">
    <source>
        <dbReference type="Google" id="ProtNLM"/>
    </source>
</evidence>
<organism evidence="2 3">
    <name type="scientific">Pseudomonas fluorescens</name>
    <dbReference type="NCBI Taxonomy" id="294"/>
    <lineage>
        <taxon>Bacteria</taxon>
        <taxon>Pseudomonadati</taxon>
        <taxon>Pseudomonadota</taxon>
        <taxon>Gammaproteobacteria</taxon>
        <taxon>Pseudomonadales</taxon>
        <taxon>Pseudomonadaceae</taxon>
        <taxon>Pseudomonas</taxon>
    </lineage>
</organism>